<keyword evidence="7" id="KW-0676">Redox-active center</keyword>
<dbReference type="CDD" id="cd02970">
    <property type="entry name" value="PRX_like2"/>
    <property type="match status" value="1"/>
</dbReference>
<comment type="function">
    <text evidence="1">Thiol-specific peroxidase that catalyzes the reduction of hydrogen peroxide and organic hydroperoxides to water and alcohols, respectively. Plays a role in cell protection against oxidative stress by detoxifying peroxides and as sensor of hydrogen peroxide-mediated signaling events.</text>
</comment>
<evidence type="ECO:0000313" key="14">
    <source>
        <dbReference type="Proteomes" id="UP000245535"/>
    </source>
</evidence>
<dbReference type="InterPro" id="IPR036249">
    <property type="entry name" value="Thioredoxin-like_sf"/>
</dbReference>
<dbReference type="GO" id="GO:0045454">
    <property type="term" value="P:cell redox homeostasis"/>
    <property type="evidence" value="ECO:0007669"/>
    <property type="project" value="TreeGrafter"/>
</dbReference>
<dbReference type="Gene3D" id="3.40.30.10">
    <property type="entry name" value="Glutaredoxin"/>
    <property type="match status" value="1"/>
</dbReference>
<comment type="caution">
    <text evidence="13">The sequence shown here is derived from an EMBL/GenBank/DDBJ whole genome shotgun (WGS) entry which is preliminary data.</text>
</comment>
<gene>
    <name evidence="13" type="ORF">BC781_10667</name>
</gene>
<sequence length="216" mass="24352">MATLNERLEQLKERLEGSMPPEALKIMHGATDDLRASGIMEKVAKVDDTFPSFTLVNQDNAEVSLADLLAKGPVVVTFYRGVWCPYCNADLANLKKYAEEIESLGASVIAISPEKPEFLKDIIAKQRLNYDILHDANNELAAELGLKFHLQEDLKVLYRDAFKIDLAGHQGNDEWALPMPARFLIDKDGKIRFVETDPDYRIRPEVEPLIEVLKSI</sequence>
<proteinExistence type="inferred from homology"/>
<dbReference type="InterPro" id="IPR050924">
    <property type="entry name" value="Peroxiredoxin_BCP/PrxQ"/>
</dbReference>
<protein>
    <recommendedName>
        <fullName evidence="2">thioredoxin-dependent peroxiredoxin</fullName>
        <ecNumber evidence="2">1.11.1.24</ecNumber>
    </recommendedName>
    <alternativeName>
        <fullName evidence="8">Thioredoxin peroxidase</fullName>
    </alternativeName>
    <alternativeName>
        <fullName evidence="10">Thioredoxin-dependent peroxiredoxin Bcp</fullName>
    </alternativeName>
</protein>
<evidence type="ECO:0000256" key="7">
    <source>
        <dbReference type="ARBA" id="ARBA00023284"/>
    </source>
</evidence>
<reference evidence="13 14" key="1">
    <citation type="submission" date="2018-03" db="EMBL/GenBank/DDBJ databases">
        <title>Genomic Encyclopedia of Archaeal and Bacterial Type Strains, Phase II (KMG-II): from individual species to whole genera.</title>
        <authorList>
            <person name="Goeker M."/>
        </authorList>
    </citation>
    <scope>NUCLEOTIDE SEQUENCE [LARGE SCALE GENOMIC DNA]</scope>
    <source>
        <strain evidence="13 14">DSM 28229</strain>
    </source>
</reference>
<evidence type="ECO:0000313" key="13">
    <source>
        <dbReference type="EMBL" id="PWJ39166.1"/>
    </source>
</evidence>
<dbReference type="SUPFAM" id="SSF52833">
    <property type="entry name" value="Thioredoxin-like"/>
    <property type="match status" value="1"/>
</dbReference>
<dbReference type="PANTHER" id="PTHR42801:SF7">
    <property type="entry name" value="SLL1159 PROTEIN"/>
    <property type="match status" value="1"/>
</dbReference>
<evidence type="ECO:0000256" key="2">
    <source>
        <dbReference type="ARBA" id="ARBA00013017"/>
    </source>
</evidence>
<comment type="catalytic activity">
    <reaction evidence="11">
        <text>a hydroperoxide + [thioredoxin]-dithiol = an alcohol + [thioredoxin]-disulfide + H2O</text>
        <dbReference type="Rhea" id="RHEA:62620"/>
        <dbReference type="Rhea" id="RHEA-COMP:10698"/>
        <dbReference type="Rhea" id="RHEA-COMP:10700"/>
        <dbReference type="ChEBI" id="CHEBI:15377"/>
        <dbReference type="ChEBI" id="CHEBI:29950"/>
        <dbReference type="ChEBI" id="CHEBI:30879"/>
        <dbReference type="ChEBI" id="CHEBI:35924"/>
        <dbReference type="ChEBI" id="CHEBI:50058"/>
        <dbReference type="EC" id="1.11.1.24"/>
    </reaction>
</comment>
<dbReference type="GO" id="GO:0005737">
    <property type="term" value="C:cytoplasm"/>
    <property type="evidence" value="ECO:0007669"/>
    <property type="project" value="TreeGrafter"/>
</dbReference>
<dbReference type="OrthoDB" id="9809746at2"/>
<dbReference type="GO" id="GO:0008379">
    <property type="term" value="F:thioredoxin peroxidase activity"/>
    <property type="evidence" value="ECO:0007669"/>
    <property type="project" value="TreeGrafter"/>
</dbReference>
<dbReference type="InterPro" id="IPR000866">
    <property type="entry name" value="AhpC/TSA"/>
</dbReference>
<keyword evidence="14" id="KW-1185">Reference proteome</keyword>
<dbReference type="PROSITE" id="PS51352">
    <property type="entry name" value="THIOREDOXIN_2"/>
    <property type="match status" value="1"/>
</dbReference>
<dbReference type="Pfam" id="PF00578">
    <property type="entry name" value="AhpC-TSA"/>
    <property type="match status" value="1"/>
</dbReference>
<accession>A0A315Z7Z8</accession>
<name>A0A315Z7Z8_SEDFL</name>
<evidence type="ECO:0000256" key="4">
    <source>
        <dbReference type="ARBA" id="ARBA00022862"/>
    </source>
</evidence>
<keyword evidence="6" id="KW-1015">Disulfide bond</keyword>
<dbReference type="RefSeq" id="WP_109620954.1">
    <property type="nucleotide sequence ID" value="NZ_QGDO01000006.1"/>
</dbReference>
<evidence type="ECO:0000256" key="9">
    <source>
        <dbReference type="ARBA" id="ARBA00038489"/>
    </source>
</evidence>
<dbReference type="EMBL" id="QGDO01000006">
    <property type="protein sequence ID" value="PWJ39166.1"/>
    <property type="molecule type" value="Genomic_DNA"/>
</dbReference>
<organism evidence="13 14">
    <name type="scientific">Sediminitomix flava</name>
    <dbReference type="NCBI Taxonomy" id="379075"/>
    <lineage>
        <taxon>Bacteria</taxon>
        <taxon>Pseudomonadati</taxon>
        <taxon>Bacteroidota</taxon>
        <taxon>Cytophagia</taxon>
        <taxon>Cytophagales</taxon>
        <taxon>Flammeovirgaceae</taxon>
        <taxon>Sediminitomix</taxon>
    </lineage>
</organism>
<keyword evidence="3" id="KW-0575">Peroxidase</keyword>
<evidence type="ECO:0000256" key="5">
    <source>
        <dbReference type="ARBA" id="ARBA00023002"/>
    </source>
</evidence>
<dbReference type="AlphaFoldDB" id="A0A315Z7Z8"/>
<keyword evidence="4" id="KW-0049">Antioxidant</keyword>
<dbReference type="PANTHER" id="PTHR42801">
    <property type="entry name" value="THIOREDOXIN-DEPENDENT PEROXIDE REDUCTASE"/>
    <property type="match status" value="1"/>
</dbReference>
<evidence type="ECO:0000256" key="11">
    <source>
        <dbReference type="ARBA" id="ARBA00049091"/>
    </source>
</evidence>
<evidence type="ECO:0000256" key="3">
    <source>
        <dbReference type="ARBA" id="ARBA00022559"/>
    </source>
</evidence>
<evidence type="ECO:0000256" key="10">
    <source>
        <dbReference type="ARBA" id="ARBA00042639"/>
    </source>
</evidence>
<evidence type="ECO:0000259" key="12">
    <source>
        <dbReference type="PROSITE" id="PS51352"/>
    </source>
</evidence>
<dbReference type="EC" id="1.11.1.24" evidence="2"/>
<evidence type="ECO:0000256" key="8">
    <source>
        <dbReference type="ARBA" id="ARBA00032824"/>
    </source>
</evidence>
<dbReference type="GO" id="GO:0034599">
    <property type="term" value="P:cellular response to oxidative stress"/>
    <property type="evidence" value="ECO:0007669"/>
    <property type="project" value="TreeGrafter"/>
</dbReference>
<feature type="domain" description="Thioredoxin" evidence="12">
    <location>
        <begin position="44"/>
        <end position="216"/>
    </location>
</feature>
<comment type="similarity">
    <text evidence="9">Belongs to the peroxiredoxin family. BCP/PrxQ subfamily.</text>
</comment>
<dbReference type="Proteomes" id="UP000245535">
    <property type="component" value="Unassembled WGS sequence"/>
</dbReference>
<evidence type="ECO:0000256" key="6">
    <source>
        <dbReference type="ARBA" id="ARBA00023157"/>
    </source>
</evidence>
<dbReference type="InterPro" id="IPR013766">
    <property type="entry name" value="Thioredoxin_domain"/>
</dbReference>
<keyword evidence="5" id="KW-0560">Oxidoreductase</keyword>
<evidence type="ECO:0000256" key="1">
    <source>
        <dbReference type="ARBA" id="ARBA00003330"/>
    </source>
</evidence>